<dbReference type="EMBL" id="KX774321">
    <property type="protein sequence ID" value="AOZ63709.1"/>
    <property type="molecule type" value="Genomic_DNA"/>
</dbReference>
<keyword evidence="2" id="KW-1185">Reference proteome</keyword>
<evidence type="ECO:0000313" key="2">
    <source>
        <dbReference type="Proteomes" id="UP000224902"/>
    </source>
</evidence>
<accession>A0A1I9SAA3</accession>
<dbReference type="Proteomes" id="UP000224902">
    <property type="component" value="Segment"/>
</dbReference>
<dbReference type="OrthoDB" id="4142at10239"/>
<organism evidence="1 2">
    <name type="scientific">Rhodococcus phage Weasels2</name>
    <dbReference type="NCBI Taxonomy" id="1897437"/>
    <lineage>
        <taxon>Viruses</taxon>
        <taxon>Duplodnaviria</taxon>
        <taxon>Heunggongvirae</taxon>
        <taxon>Uroviricota</taxon>
        <taxon>Caudoviricetes</taxon>
        <taxon>Weaselvirus</taxon>
        <taxon>Weaselvirus weasel</taxon>
    </lineage>
</organism>
<name>A0A1I9SAA3_9CAUD</name>
<protein>
    <submittedName>
        <fullName evidence="1">RIIB-like protein</fullName>
    </submittedName>
</protein>
<proteinExistence type="predicted"/>
<reference evidence="2" key="1">
    <citation type="submission" date="2016-08" db="EMBL/GenBank/DDBJ databases">
        <authorList>
            <person name="Seilhamer J.J."/>
        </authorList>
    </citation>
    <scope>NUCLEOTIDE SEQUENCE [LARGE SCALE GENOMIC DNA]</scope>
</reference>
<gene>
    <name evidence="1" type="ORF">SEA_WEASELS2_120</name>
</gene>
<evidence type="ECO:0000313" key="1">
    <source>
        <dbReference type="EMBL" id="AOZ63709.1"/>
    </source>
</evidence>
<sequence length="353" mass="40112">MAQFNYVSKEGTEVVTALINGKLLTITNDHPNFESALNRLRKVEDGDVEEFDEIEMLFDPVKKIEKVFAKISTRVSIEDGQVLYEGDPIHSTLADEILRFHNDGDDGYEPLAKFLEKVYQNPNPHSREMLFDWISEADLTINRDGDIVGYRGLNSDFTSKHSGGAIVNGEKVNGHIPNNPGNVIEMARGEVTFDPQSECAYGLHIGTYDYASWWGQIIVECVIDPTDVVSVPEYDHRKMRVCRYRVVDVVDSKYTDSYLDTGFDPDEDFDEIADDDDYWDNHDAPEEAVEDTDKPEPGLEWLQQILQKINVPKQNYITNNFVAPAVTNNVVDTTKNHLKQQRDANGRFIKKGN</sequence>